<dbReference type="VEuPathDB" id="VectorBase:PPAPM1_001613"/>
<evidence type="ECO:0000256" key="1">
    <source>
        <dbReference type="ARBA" id="ARBA00006865"/>
    </source>
</evidence>
<dbReference type="InterPro" id="IPR000757">
    <property type="entry name" value="Beta-glucanase-like"/>
</dbReference>
<sequence>MKLLLFAVLYLGYQGILVNSQCVPSVTTVSGSHAPQGQICSGQMIFEDNFNDLDHGRWQHETTLAGGGNWEFQWYSNNRSNSYVYNGVLYLRPTITSDTTGEAFLTSGTLNIHGGAPADQCTNPSFWGCERTGTPTNVINPIRSARVRTVNSFAFRYGRIEVQARIPSGDWLWPAIWLMPKYNAYGTWPASGEIDLMESRGKHLIRSKDQRKSKVSGKRLLVSIFFNRNSITMYQMCTLSKDTGQKDTASTFLK</sequence>
<dbReference type="VEuPathDB" id="VectorBase:PPAI002587"/>
<dbReference type="Gene3D" id="2.60.120.200">
    <property type="match status" value="1"/>
</dbReference>
<comment type="similarity">
    <text evidence="1">Belongs to the glycosyl hydrolase 16 family.</text>
</comment>
<dbReference type="InterPro" id="IPR013320">
    <property type="entry name" value="ConA-like_dom_sf"/>
</dbReference>
<dbReference type="PANTHER" id="PTHR10963">
    <property type="entry name" value="GLYCOSYL HYDROLASE-RELATED"/>
    <property type="match status" value="1"/>
</dbReference>
<dbReference type="AlphaFoldDB" id="A0A1B0D530"/>
<reference evidence="2" key="1">
    <citation type="submission" date="2022-08" db="UniProtKB">
        <authorList>
            <consortium name="EnsemblMetazoa"/>
        </authorList>
    </citation>
    <scope>IDENTIFICATION</scope>
    <source>
        <strain evidence="2">Israel</strain>
    </source>
</reference>
<accession>A0A1B0D530</accession>
<evidence type="ECO:0000313" key="3">
    <source>
        <dbReference type="Proteomes" id="UP000092462"/>
    </source>
</evidence>
<dbReference type="Proteomes" id="UP000092462">
    <property type="component" value="Unassembled WGS sequence"/>
</dbReference>
<dbReference type="EMBL" id="AJVK01011697">
    <property type="status" value="NOT_ANNOTATED_CDS"/>
    <property type="molecule type" value="Genomic_DNA"/>
</dbReference>
<dbReference type="InterPro" id="IPR050546">
    <property type="entry name" value="Glycosyl_Hydrlase_16"/>
</dbReference>
<dbReference type="PANTHER" id="PTHR10963:SF55">
    <property type="entry name" value="GLYCOSIDE HYDROLASE FAMILY 16 PROTEIN"/>
    <property type="match status" value="1"/>
</dbReference>
<dbReference type="EnsemblMetazoa" id="PPAI002587-RA">
    <property type="protein sequence ID" value="PPAI002587-PA"/>
    <property type="gene ID" value="PPAI002587"/>
</dbReference>
<dbReference type="GO" id="GO:0005975">
    <property type="term" value="P:carbohydrate metabolic process"/>
    <property type="evidence" value="ECO:0007669"/>
    <property type="project" value="InterPro"/>
</dbReference>
<name>A0A1B0D530_PHLPP</name>
<dbReference type="SUPFAM" id="SSF49899">
    <property type="entry name" value="Concanavalin A-like lectins/glucanases"/>
    <property type="match status" value="1"/>
</dbReference>
<dbReference type="GO" id="GO:0004553">
    <property type="term" value="F:hydrolase activity, hydrolyzing O-glycosyl compounds"/>
    <property type="evidence" value="ECO:0007669"/>
    <property type="project" value="InterPro"/>
</dbReference>
<protein>
    <submittedName>
        <fullName evidence="2">Uncharacterized protein</fullName>
    </submittedName>
</protein>
<evidence type="ECO:0000313" key="2">
    <source>
        <dbReference type="EnsemblMetazoa" id="PPAI002587-PA"/>
    </source>
</evidence>
<proteinExistence type="inferred from homology"/>
<keyword evidence="3" id="KW-1185">Reference proteome</keyword>
<organism evidence="2 3">
    <name type="scientific">Phlebotomus papatasi</name>
    <name type="common">Sandfly</name>
    <dbReference type="NCBI Taxonomy" id="29031"/>
    <lineage>
        <taxon>Eukaryota</taxon>
        <taxon>Metazoa</taxon>
        <taxon>Ecdysozoa</taxon>
        <taxon>Arthropoda</taxon>
        <taxon>Hexapoda</taxon>
        <taxon>Insecta</taxon>
        <taxon>Pterygota</taxon>
        <taxon>Neoptera</taxon>
        <taxon>Endopterygota</taxon>
        <taxon>Diptera</taxon>
        <taxon>Nematocera</taxon>
        <taxon>Psychodoidea</taxon>
        <taxon>Psychodidae</taxon>
        <taxon>Phlebotomus</taxon>
        <taxon>Phlebotomus</taxon>
    </lineage>
</organism>
<dbReference type="PROSITE" id="PS51762">
    <property type="entry name" value="GH16_2"/>
    <property type="match status" value="1"/>
</dbReference>